<evidence type="ECO:0000313" key="2">
    <source>
        <dbReference type="EMBL" id="KAK0750647.1"/>
    </source>
</evidence>
<evidence type="ECO:0000313" key="3">
    <source>
        <dbReference type="Proteomes" id="UP001172155"/>
    </source>
</evidence>
<evidence type="ECO:0008006" key="4">
    <source>
        <dbReference type="Google" id="ProtNLM"/>
    </source>
</evidence>
<gene>
    <name evidence="2" type="ORF">B0T18DRAFT_409349</name>
</gene>
<dbReference type="AlphaFoldDB" id="A0AA40K9R0"/>
<protein>
    <recommendedName>
        <fullName evidence="4">Secreted protein</fullName>
    </recommendedName>
</protein>
<proteinExistence type="predicted"/>
<keyword evidence="1" id="KW-0732">Signal</keyword>
<evidence type="ECO:0000256" key="1">
    <source>
        <dbReference type="SAM" id="SignalP"/>
    </source>
</evidence>
<name>A0AA40K9R0_9PEZI</name>
<dbReference type="EMBL" id="JAUKUD010000003">
    <property type="protein sequence ID" value="KAK0750647.1"/>
    <property type="molecule type" value="Genomic_DNA"/>
</dbReference>
<reference evidence="2" key="1">
    <citation type="submission" date="2023-06" db="EMBL/GenBank/DDBJ databases">
        <title>Genome-scale phylogeny and comparative genomics of the fungal order Sordariales.</title>
        <authorList>
            <consortium name="Lawrence Berkeley National Laboratory"/>
            <person name="Hensen N."/>
            <person name="Bonometti L."/>
            <person name="Westerberg I."/>
            <person name="Brannstrom I.O."/>
            <person name="Guillou S."/>
            <person name="Cros-Aarteil S."/>
            <person name="Calhoun S."/>
            <person name="Haridas S."/>
            <person name="Kuo A."/>
            <person name="Mondo S."/>
            <person name="Pangilinan J."/>
            <person name="Riley R."/>
            <person name="LaButti K."/>
            <person name="Andreopoulos B."/>
            <person name="Lipzen A."/>
            <person name="Chen C."/>
            <person name="Yanf M."/>
            <person name="Daum C."/>
            <person name="Ng V."/>
            <person name="Clum A."/>
            <person name="Steindorff A."/>
            <person name="Ohm R."/>
            <person name="Martin F."/>
            <person name="Silar P."/>
            <person name="Natvig D."/>
            <person name="Lalanne C."/>
            <person name="Gautier V."/>
            <person name="Ament-velasquez S.L."/>
            <person name="Kruys A."/>
            <person name="Hutchinson M.I."/>
            <person name="Powell A.J."/>
            <person name="Barry K."/>
            <person name="Miller A.N."/>
            <person name="Grigoriev I.V."/>
            <person name="Debuchy R."/>
            <person name="Gladieux P."/>
            <person name="Thoren M.H."/>
            <person name="Johannesson H."/>
        </authorList>
    </citation>
    <scope>NUCLEOTIDE SEQUENCE</scope>
    <source>
        <strain evidence="2">SMH3187-1</strain>
    </source>
</reference>
<accession>A0AA40K9R0</accession>
<comment type="caution">
    <text evidence="2">The sequence shown here is derived from an EMBL/GenBank/DDBJ whole genome shotgun (WGS) entry which is preliminary data.</text>
</comment>
<sequence>MAGWILGLYTRSGLSFFFSVGSGVIVLSCDHDLDNPALPQNKYLCHQRYHTSSIINHTAKNGANAMKKNGK</sequence>
<keyword evidence="3" id="KW-1185">Reference proteome</keyword>
<dbReference type="Proteomes" id="UP001172155">
    <property type="component" value="Unassembled WGS sequence"/>
</dbReference>
<feature type="chain" id="PRO_5041315238" description="Secreted protein" evidence="1">
    <location>
        <begin position="16"/>
        <end position="71"/>
    </location>
</feature>
<feature type="signal peptide" evidence="1">
    <location>
        <begin position="1"/>
        <end position="15"/>
    </location>
</feature>
<organism evidence="2 3">
    <name type="scientific">Schizothecium vesticola</name>
    <dbReference type="NCBI Taxonomy" id="314040"/>
    <lineage>
        <taxon>Eukaryota</taxon>
        <taxon>Fungi</taxon>
        <taxon>Dikarya</taxon>
        <taxon>Ascomycota</taxon>
        <taxon>Pezizomycotina</taxon>
        <taxon>Sordariomycetes</taxon>
        <taxon>Sordariomycetidae</taxon>
        <taxon>Sordariales</taxon>
        <taxon>Schizotheciaceae</taxon>
        <taxon>Schizothecium</taxon>
    </lineage>
</organism>